<proteinExistence type="predicted"/>
<name>A0ABP5UY27_9ACTN</name>
<keyword evidence="2" id="KW-1185">Reference proteome</keyword>
<dbReference type="InterPro" id="IPR031009">
    <property type="entry name" value="Tcm_partner"/>
</dbReference>
<sequence length="387" mass="43086">MSVGTDKDYWASQALPSVLKHKLLGHYIPQFGGMTGSRDGRVVYLDGYAGEGRYESGEPGSAEIAMRVASSHLMKNNLRWSCFFVERKPESVARLEKVADTYRAQGVDARVHHGDVDGVLDSVLQTANGLPLFLFLDPCGLGLPFGRLVEAMERRRSPNRWPPTEFLLNFSMVAVRRLGGNARSTKGVERSSERFDEVCGGTWWREYFRPDKPIAADADEAVAAEYARRLASKTGMYVRSVPVAKAPGHKPVYHLVFGTRRQHGLWVFGDALARARNVWWEKLEVKEETEDPDALFSTTSIIRPDPQKVVDAAIPAMAANLERILRRQGRAFTLVDHTLEVFGDYYGQVTEPVARKAVKHLHAEGKTPSTGVGKRTRELVVEPPALG</sequence>
<organism evidence="1 2">
    <name type="scientific">Streptomyces glaucosporus</name>
    <dbReference type="NCBI Taxonomy" id="284044"/>
    <lineage>
        <taxon>Bacteria</taxon>
        <taxon>Bacillati</taxon>
        <taxon>Actinomycetota</taxon>
        <taxon>Actinomycetes</taxon>
        <taxon>Kitasatosporales</taxon>
        <taxon>Streptomycetaceae</taxon>
        <taxon>Streptomyces</taxon>
    </lineage>
</organism>
<dbReference type="RefSeq" id="WP_344629676.1">
    <property type="nucleotide sequence ID" value="NZ_BAAATJ010000003.1"/>
</dbReference>
<dbReference type="Proteomes" id="UP001500058">
    <property type="component" value="Unassembled WGS sequence"/>
</dbReference>
<reference evidence="2" key="1">
    <citation type="journal article" date="2019" name="Int. J. Syst. Evol. Microbiol.">
        <title>The Global Catalogue of Microorganisms (GCM) 10K type strain sequencing project: providing services to taxonomists for standard genome sequencing and annotation.</title>
        <authorList>
            <consortium name="The Broad Institute Genomics Platform"/>
            <consortium name="The Broad Institute Genome Sequencing Center for Infectious Disease"/>
            <person name="Wu L."/>
            <person name="Ma J."/>
        </authorList>
    </citation>
    <scope>NUCLEOTIDE SEQUENCE [LARGE SCALE GENOMIC DNA]</scope>
    <source>
        <strain evidence="2">JCM 6921</strain>
    </source>
</reference>
<evidence type="ECO:0000313" key="1">
    <source>
        <dbReference type="EMBL" id="GAA2389093.1"/>
    </source>
</evidence>
<accession>A0ABP5UY27</accession>
<protein>
    <submittedName>
        <fullName evidence="1">Three-Cys-motif partner protein TcmP</fullName>
    </submittedName>
</protein>
<gene>
    <name evidence="1" type="ORF">GCM10010420_10760</name>
</gene>
<comment type="caution">
    <text evidence="1">The sequence shown here is derived from an EMBL/GenBank/DDBJ whole genome shotgun (WGS) entry which is preliminary data.</text>
</comment>
<evidence type="ECO:0000313" key="2">
    <source>
        <dbReference type="Proteomes" id="UP001500058"/>
    </source>
</evidence>
<dbReference type="EMBL" id="BAAATJ010000003">
    <property type="protein sequence ID" value="GAA2389093.1"/>
    <property type="molecule type" value="Genomic_DNA"/>
</dbReference>
<dbReference type="NCBIfam" id="TIGR04474">
    <property type="entry name" value="tcm_partner"/>
    <property type="match status" value="1"/>
</dbReference>